<dbReference type="NCBIfam" id="TIGR03979">
    <property type="entry name" value="His_Ser_Rich"/>
    <property type="match status" value="1"/>
</dbReference>
<accession>A0A518RHU6</accession>
<dbReference type="Gene3D" id="1.10.101.10">
    <property type="entry name" value="PGBD-like superfamily/PGBD"/>
    <property type="match status" value="1"/>
</dbReference>
<dbReference type="Pfam" id="PF01471">
    <property type="entry name" value="PG_binding_1"/>
    <property type="match status" value="1"/>
</dbReference>
<proteinExistence type="predicted"/>
<protein>
    <submittedName>
        <fullName evidence="4">His-Xaa-Ser repeat protein HxsA</fullName>
    </submittedName>
</protein>
<evidence type="ECO:0000256" key="1">
    <source>
        <dbReference type="SAM" id="MobiDB-lite"/>
    </source>
</evidence>
<dbReference type="KEGG" id="ssua:FPZ54_13990"/>
<evidence type="ECO:0000313" key="5">
    <source>
        <dbReference type="Proteomes" id="UP000318055"/>
    </source>
</evidence>
<dbReference type="RefSeq" id="WP_145848154.1">
    <property type="nucleotide sequence ID" value="NZ_CP042239.1"/>
</dbReference>
<feature type="compositionally biased region" description="Pro residues" evidence="1">
    <location>
        <begin position="82"/>
        <end position="99"/>
    </location>
</feature>
<reference evidence="4 5" key="1">
    <citation type="submission" date="2019-07" db="EMBL/GenBank/DDBJ databases">
        <title>Sphingomonas alkalisoli sp. nov., isolated from rhizosphere soil of Suaedae salsa.</title>
        <authorList>
            <person name="Zhang H."/>
            <person name="Xu L."/>
            <person name="Zhang J.-X."/>
            <person name="Sun J.-Q."/>
        </authorList>
    </citation>
    <scope>NUCLEOTIDE SEQUENCE [LARGE SCALE GENOMIC DNA]</scope>
    <source>
        <strain evidence="4 5">XS-10</strain>
    </source>
</reference>
<dbReference type="InterPro" id="IPR036365">
    <property type="entry name" value="PGBD-like_sf"/>
</dbReference>
<evidence type="ECO:0000256" key="2">
    <source>
        <dbReference type="SAM" id="SignalP"/>
    </source>
</evidence>
<sequence>MKKGRFLISTLVMAGIVPVSPAQADTSGMGSGAAPPDPDDALVKRFTLEHRFLLAQHRSHSSHSSHSSHRSGSTGRPRAPAYTPPPPRRPRATPAPAPAPSRNERSTPRQSILPASPETAPRAVAPSSAQISSVVRQVQIALLARSYYRGAIDGLVGRETRAALTRFQTDNGLDVTGTITPETLDALGIAAQ</sequence>
<keyword evidence="2" id="KW-0732">Signal</keyword>
<dbReference type="InterPro" id="IPR036366">
    <property type="entry name" value="PGBDSf"/>
</dbReference>
<dbReference type="Proteomes" id="UP000318055">
    <property type="component" value="Chromosome"/>
</dbReference>
<feature type="region of interest" description="Disordered" evidence="1">
    <location>
        <begin position="56"/>
        <end position="124"/>
    </location>
</feature>
<feature type="chain" id="PRO_5022136033" evidence="2">
    <location>
        <begin position="25"/>
        <end position="192"/>
    </location>
</feature>
<dbReference type="SUPFAM" id="SSF47090">
    <property type="entry name" value="PGBD-like"/>
    <property type="match status" value="1"/>
</dbReference>
<evidence type="ECO:0000259" key="3">
    <source>
        <dbReference type="Pfam" id="PF01471"/>
    </source>
</evidence>
<feature type="domain" description="Peptidoglycan binding-like" evidence="3">
    <location>
        <begin position="135"/>
        <end position="187"/>
    </location>
</feature>
<dbReference type="OrthoDB" id="6507154at2"/>
<dbReference type="InterPro" id="IPR023928">
    <property type="entry name" value="HxsA-like"/>
</dbReference>
<organism evidence="4 5">
    <name type="scientific">Sphingomonas suaedae</name>
    <dbReference type="NCBI Taxonomy" id="2599297"/>
    <lineage>
        <taxon>Bacteria</taxon>
        <taxon>Pseudomonadati</taxon>
        <taxon>Pseudomonadota</taxon>
        <taxon>Alphaproteobacteria</taxon>
        <taxon>Sphingomonadales</taxon>
        <taxon>Sphingomonadaceae</taxon>
        <taxon>Sphingomonas</taxon>
    </lineage>
</organism>
<evidence type="ECO:0000313" key="4">
    <source>
        <dbReference type="EMBL" id="QDX27001.1"/>
    </source>
</evidence>
<dbReference type="InterPro" id="IPR002477">
    <property type="entry name" value="Peptidoglycan-bd-like"/>
</dbReference>
<dbReference type="AlphaFoldDB" id="A0A518RHU6"/>
<keyword evidence="5" id="KW-1185">Reference proteome</keyword>
<feature type="compositionally biased region" description="Basic residues" evidence="1">
    <location>
        <begin position="57"/>
        <end position="69"/>
    </location>
</feature>
<name>A0A518RHU6_9SPHN</name>
<feature type="signal peptide" evidence="2">
    <location>
        <begin position="1"/>
        <end position="24"/>
    </location>
</feature>
<gene>
    <name evidence="4" type="primary">hxsA</name>
    <name evidence="4" type="ORF">FPZ54_13990</name>
</gene>
<dbReference type="EMBL" id="CP042239">
    <property type="protein sequence ID" value="QDX27001.1"/>
    <property type="molecule type" value="Genomic_DNA"/>
</dbReference>